<dbReference type="InterPro" id="IPR015942">
    <property type="entry name" value="Asp/Glu/hydantoin_racemase"/>
</dbReference>
<name>A0ABQ2M5X8_9MICC</name>
<dbReference type="Pfam" id="PF01177">
    <property type="entry name" value="Asp_Glu_race"/>
    <property type="match status" value="1"/>
</dbReference>
<protein>
    <recommendedName>
        <fullName evidence="4">Hydantoin racemase</fullName>
    </recommendedName>
</protein>
<proteinExistence type="inferred from homology"/>
<reference evidence="3" key="1">
    <citation type="journal article" date="2019" name="Int. J. Syst. Evol. Microbiol.">
        <title>The Global Catalogue of Microorganisms (GCM) 10K type strain sequencing project: providing services to taxonomists for standard genome sequencing and annotation.</title>
        <authorList>
            <consortium name="The Broad Institute Genomics Platform"/>
            <consortium name="The Broad Institute Genome Sequencing Center for Infectious Disease"/>
            <person name="Wu L."/>
            <person name="Ma J."/>
        </authorList>
    </citation>
    <scope>NUCLEOTIDE SEQUENCE [LARGE SCALE GENOMIC DNA]</scope>
    <source>
        <strain evidence="3">CGMCC 1.7064</strain>
    </source>
</reference>
<dbReference type="InterPro" id="IPR053714">
    <property type="entry name" value="Iso_Racemase_Enz_sf"/>
</dbReference>
<sequence>MKLLAITPIAVSSEELSRRQARYDRLCPPGVTIRLEALGAGSDIPRALDTPEDIEASEQALLHRFRNADPTGVDAFLPDCVLDPTVDVADAGLSRPVLGLLKLAGHFLAGQGLSVGALARNEAIASELDRKYASYGLAPIVGGTRVLGLAVGDIADDETWQSAVERRLRDTDADVAINGCSAVEVSPSGRRPVVVDPTAMALQLLGLNQRVMGDILPVSADLSHG</sequence>
<comment type="similarity">
    <text evidence="1">Belongs to the HyuE racemase family.</text>
</comment>
<accession>A0ABQ2M5X8</accession>
<evidence type="ECO:0000256" key="1">
    <source>
        <dbReference type="ARBA" id="ARBA00038414"/>
    </source>
</evidence>
<evidence type="ECO:0000313" key="2">
    <source>
        <dbReference type="EMBL" id="GGO47258.1"/>
    </source>
</evidence>
<gene>
    <name evidence="2" type="ORF">GCM10010977_24070</name>
</gene>
<dbReference type="EMBL" id="BMLQ01000007">
    <property type="protein sequence ID" value="GGO47258.1"/>
    <property type="molecule type" value="Genomic_DNA"/>
</dbReference>
<dbReference type="Gene3D" id="3.40.50.12500">
    <property type="match status" value="1"/>
</dbReference>
<evidence type="ECO:0008006" key="4">
    <source>
        <dbReference type="Google" id="ProtNLM"/>
    </source>
</evidence>
<comment type="caution">
    <text evidence="2">The sequence shown here is derived from an EMBL/GenBank/DDBJ whole genome shotgun (WGS) entry which is preliminary data.</text>
</comment>
<keyword evidence="3" id="KW-1185">Reference proteome</keyword>
<evidence type="ECO:0000313" key="3">
    <source>
        <dbReference type="Proteomes" id="UP000642509"/>
    </source>
</evidence>
<dbReference type="Proteomes" id="UP000642509">
    <property type="component" value="Unassembled WGS sequence"/>
</dbReference>
<dbReference type="RefSeq" id="WP_188806410.1">
    <property type="nucleotide sequence ID" value="NZ_BAAAOU010000002.1"/>
</dbReference>
<organism evidence="2 3">
    <name type="scientific">Citricoccus zhacaiensis</name>
    <dbReference type="NCBI Taxonomy" id="489142"/>
    <lineage>
        <taxon>Bacteria</taxon>
        <taxon>Bacillati</taxon>
        <taxon>Actinomycetota</taxon>
        <taxon>Actinomycetes</taxon>
        <taxon>Micrococcales</taxon>
        <taxon>Micrococcaceae</taxon>
        <taxon>Citricoccus</taxon>
    </lineage>
</organism>